<feature type="chain" id="PRO_5041997915" description="Cellulose-binding Sde182 nucleoside hydrolase-like domain-containing protein" evidence="1">
    <location>
        <begin position="20"/>
        <end position="272"/>
    </location>
</feature>
<name>A0AAD6D1I5_9EURO</name>
<accession>A0AAD6D1I5</accession>
<feature type="signal peptide" evidence="1">
    <location>
        <begin position="1"/>
        <end position="19"/>
    </location>
</feature>
<dbReference type="AlphaFoldDB" id="A0AAD6D1I5"/>
<organism evidence="3 4">
    <name type="scientific">Penicillium frequentans</name>
    <dbReference type="NCBI Taxonomy" id="3151616"/>
    <lineage>
        <taxon>Eukaryota</taxon>
        <taxon>Fungi</taxon>
        <taxon>Dikarya</taxon>
        <taxon>Ascomycota</taxon>
        <taxon>Pezizomycotina</taxon>
        <taxon>Eurotiomycetes</taxon>
        <taxon>Eurotiomycetidae</taxon>
        <taxon>Eurotiales</taxon>
        <taxon>Aspergillaceae</taxon>
        <taxon>Penicillium</taxon>
    </lineage>
</organism>
<evidence type="ECO:0000256" key="1">
    <source>
        <dbReference type="SAM" id="SignalP"/>
    </source>
</evidence>
<dbReference type="InterPro" id="IPR011483">
    <property type="entry name" value="Sde182_NH-like"/>
</dbReference>
<gene>
    <name evidence="3" type="ORF">N7494_003623</name>
</gene>
<reference evidence="3 4" key="1">
    <citation type="journal article" date="2023" name="IMA Fungus">
        <title>Comparative genomic study of the Penicillium genus elucidates a diverse pangenome and 15 lateral gene transfer events.</title>
        <authorList>
            <person name="Petersen C."/>
            <person name="Sorensen T."/>
            <person name="Nielsen M.R."/>
            <person name="Sondergaard T.E."/>
            <person name="Sorensen J.L."/>
            <person name="Fitzpatrick D.A."/>
            <person name="Frisvad J.C."/>
            <person name="Nielsen K.L."/>
        </authorList>
    </citation>
    <scope>NUCLEOTIDE SEQUENCE [LARGE SCALE GENOMIC DNA]</scope>
    <source>
        <strain evidence="3 4">IBT 35679</strain>
    </source>
</reference>
<dbReference type="EMBL" id="JAQIZZ010000003">
    <property type="protein sequence ID" value="KAJ5546038.1"/>
    <property type="molecule type" value="Genomic_DNA"/>
</dbReference>
<feature type="domain" description="Cellulose-binding Sde182 nucleoside hydrolase-like" evidence="2">
    <location>
        <begin position="94"/>
        <end position="272"/>
    </location>
</feature>
<evidence type="ECO:0000259" key="2">
    <source>
        <dbReference type="Pfam" id="PF07632"/>
    </source>
</evidence>
<dbReference type="Pfam" id="PF07632">
    <property type="entry name" value="Sde182_NH-like"/>
    <property type="match status" value="1"/>
</dbReference>
<dbReference type="Gene3D" id="3.90.245.10">
    <property type="entry name" value="Ribonucleoside hydrolase-like"/>
    <property type="match status" value="2"/>
</dbReference>
<proteinExistence type="predicted"/>
<evidence type="ECO:0000313" key="4">
    <source>
        <dbReference type="Proteomes" id="UP001220324"/>
    </source>
</evidence>
<keyword evidence="4" id="KW-1185">Reference proteome</keyword>
<dbReference type="InterPro" id="IPR036452">
    <property type="entry name" value="Ribo_hydro-like"/>
</dbReference>
<keyword evidence="1" id="KW-0732">Signal</keyword>
<sequence length="272" mass="30445">MASILLLTLLGTLAVQVLGHAVNKSALLPIPDKPRVFILSDISNEPDDQESLTRYLLYSNQFKTEGICAVTSTWLQDEVHPEAMLAVIDAYGNTYGMKAVGKNIPLSDGGKLLFKRLQEKTDEPLWVLAWGGTNVLAQALYKIHFEFSAADAESIRSKLRVYTVSDQDDTGAWIRQQYPDIFYISSTHGWNQYGLAAWTGISGDKYYDKGGPDFSKVTHEWLRDNIQIGSYGKAAYPNYEYIMEGDTPTFLYLIQNGLGVREHPDYGSWGGR</sequence>
<comment type="caution">
    <text evidence="3">The sequence shown here is derived from an EMBL/GenBank/DDBJ whole genome shotgun (WGS) entry which is preliminary data.</text>
</comment>
<evidence type="ECO:0000313" key="3">
    <source>
        <dbReference type="EMBL" id="KAJ5546038.1"/>
    </source>
</evidence>
<dbReference type="Proteomes" id="UP001220324">
    <property type="component" value="Unassembled WGS sequence"/>
</dbReference>
<dbReference type="GO" id="GO:0016799">
    <property type="term" value="F:hydrolase activity, hydrolyzing N-glycosyl compounds"/>
    <property type="evidence" value="ECO:0007669"/>
    <property type="project" value="InterPro"/>
</dbReference>
<protein>
    <recommendedName>
        <fullName evidence="2">Cellulose-binding Sde182 nucleoside hydrolase-like domain-containing protein</fullName>
    </recommendedName>
</protein>